<dbReference type="EMBL" id="NXHE01000029">
    <property type="protein sequence ID" value="PCM47790.1"/>
    <property type="molecule type" value="Genomic_DNA"/>
</dbReference>
<evidence type="ECO:0000313" key="3">
    <source>
        <dbReference type="Proteomes" id="UP000218643"/>
    </source>
</evidence>
<name>A0A854X0I0_PSEFL</name>
<evidence type="ECO:0000313" key="4">
    <source>
        <dbReference type="Proteomes" id="UP000295797"/>
    </source>
</evidence>
<reference evidence="2 4" key="3">
    <citation type="submission" date="2019-03" db="EMBL/GenBank/DDBJ databases">
        <title>Complete genome sequence of the plant growth promoting strain Pseudomonas fluorescens LBUM677.</title>
        <authorList>
            <person name="Novinscak A."/>
            <person name="Joly D."/>
            <person name="Filion M."/>
        </authorList>
    </citation>
    <scope>NUCLEOTIDE SEQUENCE [LARGE SCALE GENOMIC DNA]</scope>
    <source>
        <strain evidence="2 4">LBUM677</strain>
    </source>
</reference>
<protein>
    <submittedName>
        <fullName evidence="1">Uncharacterized protein</fullName>
    </submittedName>
</protein>
<evidence type="ECO:0000313" key="2">
    <source>
        <dbReference type="EMBL" id="QBX40667.1"/>
    </source>
</evidence>
<reference evidence="1 3" key="1">
    <citation type="submission" date="2017-09" db="EMBL/GenBank/DDBJ databases">
        <authorList>
            <person name="Haney C."/>
            <person name="Melnyk R."/>
        </authorList>
    </citation>
    <scope>NUCLEOTIDE SEQUENCE [LARGE SCALE GENOMIC DNA]</scope>
    <source>
        <strain evidence="1 3">CH229</strain>
    </source>
</reference>
<sequence>MYIDPETSKPYLPTPAYFLCCFDVYDREETLGVELERYNPNTVVDREELILKYCIPMNRSYRQKFLLVECLKFALQDERYDFRSLFQYDPEAYCSFPDGWDEMVDSRVFFEDIYRIAMVEWGAELKKAGLEDQATW</sequence>
<dbReference type="AlphaFoldDB" id="A0A854X0I0"/>
<dbReference type="EMBL" id="CP038438">
    <property type="protein sequence ID" value="QBX40667.1"/>
    <property type="molecule type" value="Genomic_DNA"/>
</dbReference>
<accession>A0A854X0I0</accession>
<evidence type="ECO:0000313" key="1">
    <source>
        <dbReference type="EMBL" id="PCM47790.1"/>
    </source>
</evidence>
<reference evidence="1 3" key="2">
    <citation type="submission" date="2017-10" db="EMBL/GenBank/DDBJ databases">
        <title>Rhizosphere-associated Pseudomonas modulate jasmonic acid/salicylic acid antagonism to induce systemic resistance to herbivores at the cost of susceptibility to pathogens.</title>
        <authorList>
            <person name="Haney C.H."/>
            <person name="Wiesmann C.L."/>
            <person name="Shapiro L.R."/>
            <person name="O'Sullivan L.R."/>
            <person name="Khorasani S."/>
            <person name="Melnyk R.A."/>
            <person name="Xiao L."/>
            <person name="Bush J."/>
            <person name="Carrillo J."/>
            <person name="Pierce N.E."/>
            <person name="Ausubel F.M."/>
        </authorList>
    </citation>
    <scope>NUCLEOTIDE SEQUENCE [LARGE SCALE GENOMIC DNA]</scope>
    <source>
        <strain evidence="1 3">CH229</strain>
    </source>
</reference>
<gene>
    <name evidence="1" type="ORF">CP335_20850</name>
    <name evidence="2" type="ORF">E4T63_08660</name>
</gene>
<proteinExistence type="predicted"/>
<organism evidence="1 3">
    <name type="scientific">Pseudomonas fluorescens</name>
    <dbReference type="NCBI Taxonomy" id="294"/>
    <lineage>
        <taxon>Bacteria</taxon>
        <taxon>Pseudomonadati</taxon>
        <taxon>Pseudomonadota</taxon>
        <taxon>Gammaproteobacteria</taxon>
        <taxon>Pseudomonadales</taxon>
        <taxon>Pseudomonadaceae</taxon>
        <taxon>Pseudomonas</taxon>
    </lineage>
</organism>
<dbReference type="Proteomes" id="UP000218643">
    <property type="component" value="Unassembled WGS sequence"/>
</dbReference>
<dbReference type="Proteomes" id="UP000295797">
    <property type="component" value="Chromosome"/>
</dbReference>
<dbReference type="RefSeq" id="WP_096797032.1">
    <property type="nucleotide sequence ID" value="NZ_CP038438.1"/>
</dbReference>